<dbReference type="AlphaFoldDB" id="A0A9Q9JLK7"/>
<evidence type="ECO:0000313" key="3">
    <source>
        <dbReference type="Proteomes" id="UP001064206"/>
    </source>
</evidence>
<dbReference type="GO" id="GO:0004519">
    <property type="term" value="F:endonuclease activity"/>
    <property type="evidence" value="ECO:0007669"/>
    <property type="project" value="UniProtKB-KW"/>
</dbReference>
<dbReference type="RefSeq" id="WP_064161387.1">
    <property type="nucleotide sequence ID" value="NZ_CP104450.1"/>
</dbReference>
<sequence length="181" mass="20789">MKDHKDIPVDWVSSCIDYNADSGVLTWKKRPSSHFKNRQAHSAWNSRFQGKTVGWKSSAGYLSLAIDEVKFQAHRVAWAIYHQSSPSGVIDHINGNKTDNRITNLRVVEFCENMKNVKRYSNNTSGIAGVRWYSQRSKWVAYINVDGKRKQLGYYALLDDAIDARKKAEVENGYHENHGRE</sequence>
<name>A0A9Q9JLK7_RAOOR</name>
<keyword evidence="2" id="KW-0378">Hydrolase</keyword>
<evidence type="ECO:0000259" key="1">
    <source>
        <dbReference type="Pfam" id="PF13392"/>
    </source>
</evidence>
<dbReference type="InterPro" id="IPR016177">
    <property type="entry name" value="DNA-bd_dom_sf"/>
</dbReference>
<proteinExistence type="predicted"/>
<reference evidence="2" key="1">
    <citation type="submission" date="2022-09" db="EMBL/GenBank/DDBJ databases">
        <title>Multidrug resistance Raoultella ornithinolytica Strain MQB_Silv_108.</title>
        <authorList>
            <person name="Quintela-Baluja M."/>
        </authorList>
    </citation>
    <scope>NUCLEOTIDE SEQUENCE</scope>
    <source>
        <strain evidence="2">MQB_Silv_108</strain>
    </source>
</reference>
<protein>
    <submittedName>
        <fullName evidence="2">HNH endonuclease</fullName>
    </submittedName>
</protein>
<organism evidence="2 3">
    <name type="scientific">Raoultella ornithinolytica</name>
    <name type="common">Klebsiella ornithinolytica</name>
    <dbReference type="NCBI Taxonomy" id="54291"/>
    <lineage>
        <taxon>Bacteria</taxon>
        <taxon>Pseudomonadati</taxon>
        <taxon>Pseudomonadota</taxon>
        <taxon>Gammaproteobacteria</taxon>
        <taxon>Enterobacterales</taxon>
        <taxon>Enterobacteriaceae</taxon>
        <taxon>Klebsiella/Raoultella group</taxon>
        <taxon>Raoultella</taxon>
    </lineage>
</organism>
<dbReference type="Gene3D" id="3.90.75.20">
    <property type="match status" value="1"/>
</dbReference>
<dbReference type="InterPro" id="IPR044925">
    <property type="entry name" value="His-Me_finger_sf"/>
</dbReference>
<dbReference type="Proteomes" id="UP001064206">
    <property type="component" value="Chromosome"/>
</dbReference>
<dbReference type="EMBL" id="CP104450">
    <property type="protein sequence ID" value="UXE40670.1"/>
    <property type="molecule type" value="Genomic_DNA"/>
</dbReference>
<evidence type="ECO:0000313" key="2">
    <source>
        <dbReference type="EMBL" id="UXE40670.1"/>
    </source>
</evidence>
<dbReference type="InterPro" id="IPR003615">
    <property type="entry name" value="HNH_nuc"/>
</dbReference>
<dbReference type="SUPFAM" id="SSF54171">
    <property type="entry name" value="DNA-binding domain"/>
    <property type="match status" value="1"/>
</dbReference>
<feature type="domain" description="HNH nuclease" evidence="1">
    <location>
        <begin position="72"/>
        <end position="113"/>
    </location>
</feature>
<gene>
    <name evidence="2" type="ORF">N2J37_13440</name>
</gene>
<keyword evidence="2" id="KW-0540">Nuclease</keyword>
<dbReference type="Gene3D" id="1.20.5.2050">
    <property type="match status" value="1"/>
</dbReference>
<dbReference type="GO" id="GO:0003677">
    <property type="term" value="F:DNA binding"/>
    <property type="evidence" value="ECO:0007669"/>
    <property type="project" value="InterPro"/>
</dbReference>
<dbReference type="SUPFAM" id="SSF54060">
    <property type="entry name" value="His-Me finger endonucleases"/>
    <property type="match status" value="1"/>
</dbReference>
<keyword evidence="2" id="KW-0255">Endonuclease</keyword>
<dbReference type="Pfam" id="PF13392">
    <property type="entry name" value="HNH_3"/>
    <property type="match status" value="1"/>
</dbReference>
<accession>A0A9Q9JLK7</accession>